<gene>
    <name evidence="3" type="ORF">MKO06_16390</name>
</gene>
<dbReference type="Proteomes" id="UP001155280">
    <property type="component" value="Unassembled WGS sequence"/>
</dbReference>
<sequence length="253" mass="28613">MAPIKFEEHIREQLEKREIAPSEKSWEELSSRLDKAEKKPVTRWWISSAAAVVVLLVASLLFIENQQENIPVVETPVNAEDESVNSNRIEPETRLATETNEPATGVEKDKIASESNENEPPKAGIQDKNKTSRLALTEPNNRVKLEPGYIEPAVLEQVADNKIQLEERNFFPQTPKQEAVAGTSKVVSEVDALLAEATRDIRAERQNIEARVAAQMLLNEVEYDLDQSFRMEVFDFLKDEFQKAKSAIATRND</sequence>
<proteinExistence type="predicted"/>
<feature type="region of interest" description="Disordered" evidence="1">
    <location>
        <begin position="79"/>
        <end position="135"/>
    </location>
</feature>
<keyword evidence="4" id="KW-1185">Reference proteome</keyword>
<evidence type="ECO:0000313" key="4">
    <source>
        <dbReference type="Proteomes" id="UP001155280"/>
    </source>
</evidence>
<dbReference type="AlphaFoldDB" id="A0A9X2RDU3"/>
<name>A0A9X2RDU3_9FLAO</name>
<accession>A0A9X2RDU3</accession>
<dbReference type="EMBL" id="JANCNS010000003">
    <property type="protein sequence ID" value="MCP9201490.1"/>
    <property type="molecule type" value="Genomic_DNA"/>
</dbReference>
<organism evidence="3 4">
    <name type="scientific">Christiangramia oceanisediminis</name>
    <dbReference type="NCBI Taxonomy" id="2920386"/>
    <lineage>
        <taxon>Bacteria</taxon>
        <taxon>Pseudomonadati</taxon>
        <taxon>Bacteroidota</taxon>
        <taxon>Flavobacteriia</taxon>
        <taxon>Flavobacteriales</taxon>
        <taxon>Flavobacteriaceae</taxon>
        <taxon>Christiangramia</taxon>
    </lineage>
</organism>
<keyword evidence="2" id="KW-1133">Transmembrane helix</keyword>
<evidence type="ECO:0000256" key="1">
    <source>
        <dbReference type="SAM" id="MobiDB-lite"/>
    </source>
</evidence>
<feature type="transmembrane region" description="Helical" evidence="2">
    <location>
        <begin position="44"/>
        <end position="63"/>
    </location>
</feature>
<reference evidence="3" key="1">
    <citation type="submission" date="2022-07" db="EMBL/GenBank/DDBJ databases">
        <title>Gramela sediminis sp. nov., isolated from deep-sea sediment of the Indian Ocean.</title>
        <authorList>
            <person name="Shi H."/>
        </authorList>
    </citation>
    <scope>NUCLEOTIDE SEQUENCE</scope>
    <source>
        <strain evidence="3">GC03-9</strain>
    </source>
</reference>
<dbReference type="RefSeq" id="WP_241552343.1">
    <property type="nucleotide sequence ID" value="NZ_JANCNS010000003.1"/>
</dbReference>
<evidence type="ECO:0000256" key="2">
    <source>
        <dbReference type="SAM" id="Phobius"/>
    </source>
</evidence>
<evidence type="ECO:0000313" key="3">
    <source>
        <dbReference type="EMBL" id="MCP9201490.1"/>
    </source>
</evidence>
<comment type="caution">
    <text evidence="3">The sequence shown here is derived from an EMBL/GenBank/DDBJ whole genome shotgun (WGS) entry which is preliminary data.</text>
</comment>
<keyword evidence="2" id="KW-0472">Membrane</keyword>
<keyword evidence="2" id="KW-0812">Transmembrane</keyword>
<protein>
    <submittedName>
        <fullName evidence="3">Uncharacterized protein</fullName>
    </submittedName>
</protein>